<feature type="signal peptide" evidence="2">
    <location>
        <begin position="1"/>
        <end position="19"/>
    </location>
</feature>
<organism evidence="3 4">
    <name type="scientific">Emiliania huxleyi (strain CCMP1516)</name>
    <dbReference type="NCBI Taxonomy" id="280463"/>
    <lineage>
        <taxon>Eukaryota</taxon>
        <taxon>Haptista</taxon>
        <taxon>Haptophyta</taxon>
        <taxon>Prymnesiophyceae</taxon>
        <taxon>Isochrysidales</taxon>
        <taxon>Noelaerhabdaceae</taxon>
        <taxon>Emiliania</taxon>
    </lineage>
</organism>
<keyword evidence="2" id="KW-0732">Signal</keyword>
<dbReference type="RefSeq" id="XP_005763826.1">
    <property type="nucleotide sequence ID" value="XM_005763769.1"/>
</dbReference>
<feature type="compositionally biased region" description="Basic and acidic residues" evidence="1">
    <location>
        <begin position="41"/>
        <end position="63"/>
    </location>
</feature>
<evidence type="ECO:0000256" key="2">
    <source>
        <dbReference type="SAM" id="SignalP"/>
    </source>
</evidence>
<evidence type="ECO:0000256" key="1">
    <source>
        <dbReference type="SAM" id="MobiDB-lite"/>
    </source>
</evidence>
<dbReference type="KEGG" id="ehx:EMIHUDRAFT_437644"/>
<dbReference type="HOGENOM" id="CLU_1009843_0_0_1"/>
<feature type="region of interest" description="Disordered" evidence="1">
    <location>
        <begin position="38"/>
        <end position="63"/>
    </location>
</feature>
<name>A0A0D3IJG2_EMIH1</name>
<protein>
    <submittedName>
        <fullName evidence="3">Uncharacterized protein</fullName>
    </submittedName>
</protein>
<reference evidence="4" key="1">
    <citation type="journal article" date="2013" name="Nature">
        <title>Pan genome of the phytoplankton Emiliania underpins its global distribution.</title>
        <authorList>
            <person name="Read B.A."/>
            <person name="Kegel J."/>
            <person name="Klute M.J."/>
            <person name="Kuo A."/>
            <person name="Lefebvre S.C."/>
            <person name="Maumus F."/>
            <person name="Mayer C."/>
            <person name="Miller J."/>
            <person name="Monier A."/>
            <person name="Salamov A."/>
            <person name="Young J."/>
            <person name="Aguilar M."/>
            <person name="Claverie J.M."/>
            <person name="Frickenhaus S."/>
            <person name="Gonzalez K."/>
            <person name="Herman E.K."/>
            <person name="Lin Y.C."/>
            <person name="Napier J."/>
            <person name="Ogata H."/>
            <person name="Sarno A.F."/>
            <person name="Shmutz J."/>
            <person name="Schroeder D."/>
            <person name="de Vargas C."/>
            <person name="Verret F."/>
            <person name="von Dassow P."/>
            <person name="Valentin K."/>
            <person name="Van de Peer Y."/>
            <person name="Wheeler G."/>
            <person name="Dacks J.B."/>
            <person name="Delwiche C.F."/>
            <person name="Dyhrman S.T."/>
            <person name="Glockner G."/>
            <person name="John U."/>
            <person name="Richards T."/>
            <person name="Worden A.Z."/>
            <person name="Zhang X."/>
            <person name="Grigoriev I.V."/>
            <person name="Allen A.E."/>
            <person name="Bidle K."/>
            <person name="Borodovsky M."/>
            <person name="Bowler C."/>
            <person name="Brownlee C."/>
            <person name="Cock J.M."/>
            <person name="Elias M."/>
            <person name="Gladyshev V.N."/>
            <person name="Groth M."/>
            <person name="Guda C."/>
            <person name="Hadaegh A."/>
            <person name="Iglesias-Rodriguez M.D."/>
            <person name="Jenkins J."/>
            <person name="Jones B.M."/>
            <person name="Lawson T."/>
            <person name="Leese F."/>
            <person name="Lindquist E."/>
            <person name="Lobanov A."/>
            <person name="Lomsadze A."/>
            <person name="Malik S.B."/>
            <person name="Marsh M.E."/>
            <person name="Mackinder L."/>
            <person name="Mock T."/>
            <person name="Mueller-Roeber B."/>
            <person name="Pagarete A."/>
            <person name="Parker M."/>
            <person name="Probert I."/>
            <person name="Quesneville H."/>
            <person name="Raines C."/>
            <person name="Rensing S.A."/>
            <person name="Riano-Pachon D.M."/>
            <person name="Richier S."/>
            <person name="Rokitta S."/>
            <person name="Shiraiwa Y."/>
            <person name="Soanes D.M."/>
            <person name="van der Giezen M."/>
            <person name="Wahlund T.M."/>
            <person name="Williams B."/>
            <person name="Wilson W."/>
            <person name="Wolfe G."/>
            <person name="Wurch L.L."/>
        </authorList>
    </citation>
    <scope>NUCLEOTIDE SEQUENCE</scope>
</reference>
<keyword evidence="4" id="KW-1185">Reference proteome</keyword>
<proteinExistence type="predicted"/>
<accession>A0A0D3IJG2</accession>
<feature type="chain" id="PRO_5044236730" evidence="2">
    <location>
        <begin position="20"/>
        <end position="276"/>
    </location>
</feature>
<evidence type="ECO:0000313" key="4">
    <source>
        <dbReference type="Proteomes" id="UP000013827"/>
    </source>
</evidence>
<feature type="compositionally biased region" description="Basic and acidic residues" evidence="1">
    <location>
        <begin position="171"/>
        <end position="195"/>
    </location>
</feature>
<dbReference type="EnsemblProtists" id="EOD11397">
    <property type="protein sequence ID" value="EOD11397"/>
    <property type="gene ID" value="EMIHUDRAFT_437644"/>
</dbReference>
<feature type="region of interest" description="Disordered" evidence="1">
    <location>
        <begin position="168"/>
        <end position="195"/>
    </location>
</feature>
<dbReference type="PaxDb" id="2903-EOD11397"/>
<sequence>MAGLLSLVNLLVLAYSVSGAPLPLQALDETAVVVESGSGGLDRDAVDAKAPGGKDNDLQTPDLDKSNAVHDLADAKPPDEKIALVDDLLIAGAVGMAGGALLGGAASRPQATQVVYEAPPQPCPYGRYAPACKNWPGYSGGASNGLGSDYYHGPHHYGRALDAVVDAKPPGLDRDAVDAKAPGGKDNDLQTPDLDKSNAVHDLADAKPPDEKIALVDDLLIAGAVGMAGGALLGGAASRPQAQVIYGPPPQAPPCPNGQFLAYVGDRLRCTDHYRA</sequence>
<dbReference type="GeneID" id="17257478"/>
<dbReference type="AlphaFoldDB" id="A0A0D3IJG2"/>
<evidence type="ECO:0000313" key="3">
    <source>
        <dbReference type="EnsemblProtists" id="EOD11397"/>
    </source>
</evidence>
<reference evidence="3" key="2">
    <citation type="submission" date="2024-10" db="UniProtKB">
        <authorList>
            <consortium name="EnsemblProtists"/>
        </authorList>
    </citation>
    <scope>IDENTIFICATION</scope>
</reference>
<dbReference type="Proteomes" id="UP000013827">
    <property type="component" value="Unassembled WGS sequence"/>
</dbReference>